<organism evidence="3 4">
    <name type="scientific">Nocardioides cavernaquae</name>
    <dbReference type="NCBI Taxonomy" id="2321396"/>
    <lineage>
        <taxon>Bacteria</taxon>
        <taxon>Bacillati</taxon>
        <taxon>Actinomycetota</taxon>
        <taxon>Actinomycetes</taxon>
        <taxon>Propionibacteriales</taxon>
        <taxon>Nocardioidaceae</taxon>
        <taxon>Nocardioides</taxon>
    </lineage>
</organism>
<evidence type="ECO:0000313" key="3">
    <source>
        <dbReference type="EMBL" id="RJS46565.1"/>
    </source>
</evidence>
<comment type="similarity">
    <text evidence="1">Belongs to the pseudomonas-type ThrB family.</text>
</comment>
<evidence type="ECO:0000313" key="4">
    <source>
        <dbReference type="Proteomes" id="UP000276542"/>
    </source>
</evidence>
<feature type="domain" description="Aminoglycoside phosphotransferase" evidence="2">
    <location>
        <begin position="67"/>
        <end position="305"/>
    </location>
</feature>
<dbReference type="SUPFAM" id="SSF56112">
    <property type="entry name" value="Protein kinase-like (PK-like)"/>
    <property type="match status" value="1"/>
</dbReference>
<accession>A0A3A5HAY0</accession>
<dbReference type="EMBL" id="QYRP01000002">
    <property type="protein sequence ID" value="RJS46565.1"/>
    <property type="molecule type" value="Genomic_DNA"/>
</dbReference>
<dbReference type="Gene3D" id="3.90.1200.10">
    <property type="match status" value="1"/>
</dbReference>
<gene>
    <name evidence="3" type="ORF">D4739_10300</name>
</gene>
<comment type="caution">
    <text evidence="3">The sequence shown here is derived from an EMBL/GenBank/DDBJ whole genome shotgun (WGS) entry which is preliminary data.</text>
</comment>
<sequence>MIESPCRRVVGSVEFEGGVVRAVSRSRTPQAIAVAPDRSTHSWMSEALRAAWALPDNAAIRLLVVSENATYVVELLDVPTMVIRVARPGYSDDATHLRSELCWSAALHREIGLRTPRSVPGADGDQIQTLRDPDGVAWLAVAFEFVSGSTLESQPRPQRFYPELGRITAEMHRHARGWEPPAHFRRFGWGLDALIGPEARWGRWQLADLGGTEYDLLRRAESAAVDHVRAGLTTGPADFGLIHGDLRPSNVLADGVEVHVIDFDDCGHGYYLYDAAAALSFYEHLPEASDMLSAWCEGYRSVAPLSSADEALIGSLTMIRRLTMLGWSTTHDLGAIPTDLRDEIVSGAVTVADRYLTDRAWLTS</sequence>
<dbReference type="InterPro" id="IPR050249">
    <property type="entry name" value="Pseudomonas-type_ThrB"/>
</dbReference>
<evidence type="ECO:0000256" key="1">
    <source>
        <dbReference type="ARBA" id="ARBA00038240"/>
    </source>
</evidence>
<dbReference type="Pfam" id="PF01636">
    <property type="entry name" value="APH"/>
    <property type="match status" value="1"/>
</dbReference>
<keyword evidence="3" id="KW-0808">Transferase</keyword>
<keyword evidence="4" id="KW-1185">Reference proteome</keyword>
<protein>
    <submittedName>
        <fullName evidence="3">Phosphotransferase</fullName>
    </submittedName>
</protein>
<dbReference type="InterPro" id="IPR011009">
    <property type="entry name" value="Kinase-like_dom_sf"/>
</dbReference>
<evidence type="ECO:0000259" key="2">
    <source>
        <dbReference type="Pfam" id="PF01636"/>
    </source>
</evidence>
<dbReference type="OrthoDB" id="241498at2"/>
<dbReference type="PANTHER" id="PTHR21064">
    <property type="entry name" value="AMINOGLYCOSIDE PHOSPHOTRANSFERASE DOMAIN-CONTAINING PROTEIN-RELATED"/>
    <property type="match status" value="1"/>
</dbReference>
<reference evidence="4" key="1">
    <citation type="submission" date="2018-09" db="EMBL/GenBank/DDBJ databases">
        <authorList>
            <person name="Zhu H."/>
        </authorList>
    </citation>
    <scope>NUCLEOTIDE SEQUENCE [LARGE SCALE GENOMIC DNA]</scope>
    <source>
        <strain evidence="4">K1W22B-1</strain>
    </source>
</reference>
<dbReference type="InterPro" id="IPR002575">
    <property type="entry name" value="Aminoglycoside_PTrfase"/>
</dbReference>
<dbReference type="GO" id="GO:0004413">
    <property type="term" value="F:homoserine kinase activity"/>
    <property type="evidence" value="ECO:0007669"/>
    <property type="project" value="TreeGrafter"/>
</dbReference>
<name>A0A3A5HAY0_9ACTN</name>
<dbReference type="GO" id="GO:0009088">
    <property type="term" value="P:threonine biosynthetic process"/>
    <property type="evidence" value="ECO:0007669"/>
    <property type="project" value="TreeGrafter"/>
</dbReference>
<proteinExistence type="inferred from homology"/>
<dbReference type="AlphaFoldDB" id="A0A3A5HAY0"/>
<dbReference type="Proteomes" id="UP000276542">
    <property type="component" value="Unassembled WGS sequence"/>
</dbReference>
<dbReference type="PANTHER" id="PTHR21064:SF6">
    <property type="entry name" value="AMINOGLYCOSIDE PHOSPHOTRANSFERASE DOMAIN-CONTAINING PROTEIN"/>
    <property type="match status" value="1"/>
</dbReference>